<dbReference type="NCBIfam" id="TIGR00231">
    <property type="entry name" value="small_GTP"/>
    <property type="match status" value="1"/>
</dbReference>
<dbReference type="InterPro" id="IPR041095">
    <property type="entry name" value="EFG_II"/>
</dbReference>
<dbReference type="KEGG" id="ohi:H8790_01625"/>
<keyword evidence="5 8" id="KW-0251">Elongation factor</keyword>
<feature type="binding site" evidence="8">
    <location>
        <begin position="142"/>
        <end position="145"/>
    </location>
    <ligand>
        <name>GTP</name>
        <dbReference type="ChEBI" id="CHEBI:37565"/>
    </ligand>
</feature>
<evidence type="ECO:0000256" key="9">
    <source>
        <dbReference type="SAM" id="MobiDB-lite"/>
    </source>
</evidence>
<dbReference type="InterPro" id="IPR009022">
    <property type="entry name" value="EFG_III"/>
</dbReference>
<dbReference type="InterPro" id="IPR005517">
    <property type="entry name" value="Transl_elong_EFG/EF2_IV"/>
</dbReference>
<dbReference type="SUPFAM" id="SSF52540">
    <property type="entry name" value="P-loop containing nucleoside triphosphate hydrolases"/>
    <property type="match status" value="1"/>
</dbReference>
<dbReference type="GO" id="GO:0005525">
    <property type="term" value="F:GTP binding"/>
    <property type="evidence" value="ECO:0007669"/>
    <property type="project" value="UniProtKB-UniRule"/>
</dbReference>
<dbReference type="PROSITE" id="PS51722">
    <property type="entry name" value="G_TR_2"/>
    <property type="match status" value="1"/>
</dbReference>
<dbReference type="CDD" id="cd16262">
    <property type="entry name" value="EFG_III"/>
    <property type="match status" value="1"/>
</dbReference>
<dbReference type="InterPro" id="IPR047872">
    <property type="entry name" value="EFG_IV"/>
</dbReference>
<dbReference type="FunFam" id="3.40.50.300:FF:000029">
    <property type="entry name" value="Elongation factor G"/>
    <property type="match status" value="1"/>
</dbReference>
<proteinExistence type="inferred from homology"/>
<dbReference type="SUPFAM" id="SSF50447">
    <property type="entry name" value="Translation proteins"/>
    <property type="match status" value="1"/>
</dbReference>
<evidence type="ECO:0000256" key="3">
    <source>
        <dbReference type="ARBA" id="ARBA00022490"/>
    </source>
</evidence>
<dbReference type="Pfam" id="PF03764">
    <property type="entry name" value="EFG_IV"/>
    <property type="match status" value="1"/>
</dbReference>
<dbReference type="InterPro" id="IPR004540">
    <property type="entry name" value="Transl_elong_EFG/EF2"/>
</dbReference>
<feature type="binding site" evidence="8">
    <location>
        <begin position="88"/>
        <end position="92"/>
    </location>
    <ligand>
        <name>GTP</name>
        <dbReference type="ChEBI" id="CHEBI:37565"/>
    </ligand>
</feature>
<dbReference type="GO" id="GO:0032790">
    <property type="term" value="P:ribosome disassembly"/>
    <property type="evidence" value="ECO:0007669"/>
    <property type="project" value="TreeGrafter"/>
</dbReference>
<dbReference type="FunFam" id="3.30.70.870:FF:000001">
    <property type="entry name" value="Elongation factor G"/>
    <property type="match status" value="1"/>
</dbReference>
<name>A0A7G9B5E9_9FIRM</name>
<dbReference type="InterPro" id="IPR031157">
    <property type="entry name" value="G_TR_CS"/>
</dbReference>
<dbReference type="Pfam" id="PF22042">
    <property type="entry name" value="EF-G_D2"/>
    <property type="match status" value="1"/>
</dbReference>
<evidence type="ECO:0000313" key="11">
    <source>
        <dbReference type="EMBL" id="QNL44780.1"/>
    </source>
</evidence>
<evidence type="ECO:0000256" key="1">
    <source>
        <dbReference type="ARBA" id="ARBA00005870"/>
    </source>
</evidence>
<dbReference type="FunFam" id="3.30.230.10:FF:000003">
    <property type="entry name" value="Elongation factor G"/>
    <property type="match status" value="1"/>
</dbReference>
<comment type="subcellular location">
    <subcellularLocation>
        <location evidence="8">Cytoplasm</location>
    </subcellularLocation>
</comment>
<dbReference type="Pfam" id="PF00009">
    <property type="entry name" value="GTP_EFTU"/>
    <property type="match status" value="1"/>
</dbReference>
<dbReference type="CDD" id="cd01434">
    <property type="entry name" value="EFG_mtEFG1_IV"/>
    <property type="match status" value="1"/>
</dbReference>
<dbReference type="SUPFAM" id="SSF54211">
    <property type="entry name" value="Ribosomal protein S5 domain 2-like"/>
    <property type="match status" value="1"/>
</dbReference>
<dbReference type="SUPFAM" id="SSF54980">
    <property type="entry name" value="EF-G C-terminal domain-like"/>
    <property type="match status" value="2"/>
</dbReference>
<dbReference type="NCBIfam" id="NF009379">
    <property type="entry name" value="PRK12740.1-3"/>
    <property type="match status" value="1"/>
</dbReference>
<dbReference type="InterPro" id="IPR035649">
    <property type="entry name" value="EFG_V"/>
</dbReference>
<dbReference type="SMART" id="SM00838">
    <property type="entry name" value="EFG_C"/>
    <property type="match status" value="1"/>
</dbReference>
<reference evidence="11 12" key="1">
    <citation type="submission" date="2020-08" db="EMBL/GenBank/DDBJ databases">
        <authorList>
            <person name="Liu C."/>
            <person name="Sun Q."/>
        </authorList>
    </citation>
    <scope>NUCLEOTIDE SEQUENCE [LARGE SCALE GENOMIC DNA]</scope>
    <source>
        <strain evidence="11 12">NSJ-62</strain>
    </source>
</reference>
<feature type="binding site" evidence="8">
    <location>
        <begin position="17"/>
        <end position="24"/>
    </location>
    <ligand>
        <name>GTP</name>
        <dbReference type="ChEBI" id="CHEBI:37565"/>
    </ligand>
</feature>
<dbReference type="NCBIfam" id="TIGR00484">
    <property type="entry name" value="EF-G"/>
    <property type="match status" value="1"/>
</dbReference>
<dbReference type="Pfam" id="PF00679">
    <property type="entry name" value="EFG_C"/>
    <property type="match status" value="1"/>
</dbReference>
<sequence length="703" mass="77929">MPRKTPLQNTRNIGIMAHIDAGKTTTTERILYYTGVNYKIGETHDGTATMDWMAQEQERGITITSAATTCFWTGSKNQFPQTRINIIDTPGHVDFTVEVERSLRVLDGSVTVLCAKGGVEPQSETVWRQADNYKVPRMIYVNKMDIMGADFYNVLRMVHDRLKCNAVPIQLPIGKEDTFKGIVDLIEMNADVYYDDLGKDMRVESIPEDMVDLANEYREKLMDAVAMVDEELMELYLGGEEIPTDRIRKAIREATIANEMVPVTCGTSYKNKGVQKLLDAIVDFMPSPTDIPAIKGVNPDSGEEDERPSDDNAPFSALAFKIMTDPFVGRLSFFRVYSGHLTTGSSVLNSTKGQKERIGRILQMHANHREDIDEVFSGDIEAAVGLKNTTTGDTLCDEKHPIILESMEFPDPVIRVAIEPKTKAGQEKMGVALMKLAEEDPTFKTWTDEETGQTIIAGMGELHLEIIVDRLLREFKVEANVGAPQVAYKETIKKAVDQDTKYARQSGGKGQYGHVKIHVEPNESGKGYEFVNAVVGGAVPKEYIPAVDAGIQGAMLGGVLAGYPVVDVKVTLFDGSYHEVDSSEMAFKIAGSMAFKEAMRKADPTLLEPIMKVCVIVPDEYMGDVIGDLNSRRGQIQGFEARPGAQQIDAFVPLAEMFGYATDLRSRTQGRGQYTMEPSHYIEIPKSIRDKIVETRSAGKNEQ</sequence>
<dbReference type="SMART" id="SM00889">
    <property type="entry name" value="EFG_IV"/>
    <property type="match status" value="1"/>
</dbReference>
<dbReference type="InterPro" id="IPR027417">
    <property type="entry name" value="P-loop_NTPase"/>
</dbReference>
<evidence type="ECO:0000256" key="6">
    <source>
        <dbReference type="ARBA" id="ARBA00022917"/>
    </source>
</evidence>
<gene>
    <name evidence="8 11" type="primary">fusA</name>
    <name evidence="11" type="ORF">H8790_01625</name>
</gene>
<comment type="function">
    <text evidence="8">Catalyzes the GTP-dependent ribosomal translocation step during translation elongation. During this step, the ribosome changes from the pre-translocational (PRE) to the post-translocational (POST) state as the newly formed A-site-bound peptidyl-tRNA and P-site-bound deacylated tRNA move to the P and E sites, respectively. Catalyzes the coordinated movement of the two tRNA molecules, the mRNA and conformational changes in the ribosome.</text>
</comment>
<dbReference type="Pfam" id="PF14492">
    <property type="entry name" value="EFG_III"/>
    <property type="match status" value="1"/>
</dbReference>
<comment type="similarity">
    <text evidence="1 8">Belongs to the TRAFAC class translation factor GTPase superfamily. Classic translation factor GTPase family. EF-G/EF-2 subfamily.</text>
</comment>
<keyword evidence="3 8" id="KW-0963">Cytoplasm</keyword>
<keyword evidence="4 8" id="KW-0547">Nucleotide-binding</keyword>
<dbReference type="InterPro" id="IPR000795">
    <property type="entry name" value="T_Tr_GTP-bd_dom"/>
</dbReference>
<dbReference type="PROSITE" id="PS00301">
    <property type="entry name" value="G_TR_1"/>
    <property type="match status" value="1"/>
</dbReference>
<evidence type="ECO:0000256" key="5">
    <source>
        <dbReference type="ARBA" id="ARBA00022768"/>
    </source>
</evidence>
<feature type="domain" description="Tr-type G" evidence="10">
    <location>
        <begin position="8"/>
        <end position="289"/>
    </location>
</feature>
<dbReference type="CDD" id="cd01886">
    <property type="entry name" value="EF-G"/>
    <property type="match status" value="1"/>
</dbReference>
<keyword evidence="12" id="KW-1185">Reference proteome</keyword>
<evidence type="ECO:0000256" key="2">
    <source>
        <dbReference type="ARBA" id="ARBA00017872"/>
    </source>
</evidence>
<dbReference type="GO" id="GO:0003924">
    <property type="term" value="F:GTPase activity"/>
    <property type="evidence" value="ECO:0007669"/>
    <property type="project" value="InterPro"/>
</dbReference>
<dbReference type="InterPro" id="IPR020568">
    <property type="entry name" value="Ribosomal_Su5_D2-typ_SF"/>
</dbReference>
<dbReference type="InterPro" id="IPR000640">
    <property type="entry name" value="EFG_V-like"/>
</dbReference>
<dbReference type="Gene3D" id="3.30.230.10">
    <property type="match status" value="1"/>
</dbReference>
<protein>
    <recommendedName>
        <fullName evidence="2 8">Elongation factor G</fullName>
        <shortName evidence="8">EF-G</shortName>
    </recommendedName>
</protein>
<evidence type="ECO:0000256" key="8">
    <source>
        <dbReference type="HAMAP-Rule" id="MF_00054"/>
    </source>
</evidence>
<dbReference type="AlphaFoldDB" id="A0A7G9B5E9"/>
<evidence type="ECO:0000256" key="7">
    <source>
        <dbReference type="ARBA" id="ARBA00023134"/>
    </source>
</evidence>
<dbReference type="Gene3D" id="3.40.50.300">
    <property type="entry name" value="P-loop containing nucleotide triphosphate hydrolases"/>
    <property type="match status" value="1"/>
</dbReference>
<dbReference type="Gene3D" id="3.30.70.870">
    <property type="entry name" value="Elongation Factor G (Translational Gtpase), domain 3"/>
    <property type="match status" value="1"/>
</dbReference>
<dbReference type="EMBL" id="CP060490">
    <property type="protein sequence ID" value="QNL44780.1"/>
    <property type="molecule type" value="Genomic_DNA"/>
</dbReference>
<evidence type="ECO:0000259" key="10">
    <source>
        <dbReference type="PROSITE" id="PS51722"/>
    </source>
</evidence>
<dbReference type="Gene3D" id="3.30.70.240">
    <property type="match status" value="1"/>
</dbReference>
<keyword evidence="7 8" id="KW-0342">GTP-binding</keyword>
<dbReference type="InterPro" id="IPR035647">
    <property type="entry name" value="EFG_III/V"/>
</dbReference>
<dbReference type="InterPro" id="IPR009000">
    <property type="entry name" value="Transl_B-barrel_sf"/>
</dbReference>
<dbReference type="InterPro" id="IPR014721">
    <property type="entry name" value="Ribsml_uS5_D2-typ_fold_subgr"/>
</dbReference>
<dbReference type="PRINTS" id="PR00315">
    <property type="entry name" value="ELONGATNFCT"/>
</dbReference>
<dbReference type="InterPro" id="IPR005225">
    <property type="entry name" value="Small_GTP-bd"/>
</dbReference>
<accession>A0A7G9B5E9</accession>
<dbReference type="FunFam" id="2.40.30.10:FF:000006">
    <property type="entry name" value="Elongation factor G"/>
    <property type="match status" value="1"/>
</dbReference>
<keyword evidence="6 8" id="KW-0648">Protein biosynthesis</keyword>
<dbReference type="NCBIfam" id="NF009381">
    <property type="entry name" value="PRK12740.1-5"/>
    <property type="match status" value="1"/>
</dbReference>
<dbReference type="HAMAP" id="MF_00054_B">
    <property type="entry name" value="EF_G_EF_2_B"/>
    <property type="match status" value="1"/>
</dbReference>
<dbReference type="GO" id="GO:0005737">
    <property type="term" value="C:cytoplasm"/>
    <property type="evidence" value="ECO:0007669"/>
    <property type="project" value="UniProtKB-SubCell"/>
</dbReference>
<dbReference type="PANTHER" id="PTHR43261:SF1">
    <property type="entry name" value="RIBOSOME-RELEASING FACTOR 2, MITOCHONDRIAL"/>
    <property type="match status" value="1"/>
</dbReference>
<dbReference type="InterPro" id="IPR053905">
    <property type="entry name" value="EF-G-like_DII"/>
</dbReference>
<dbReference type="GO" id="GO:0003746">
    <property type="term" value="F:translation elongation factor activity"/>
    <property type="evidence" value="ECO:0007669"/>
    <property type="project" value="UniProtKB-UniRule"/>
</dbReference>
<dbReference type="RefSeq" id="WP_187333364.1">
    <property type="nucleotide sequence ID" value="NZ_CP060490.1"/>
</dbReference>
<dbReference type="FunFam" id="3.30.70.240:FF:000001">
    <property type="entry name" value="Elongation factor G"/>
    <property type="match status" value="1"/>
</dbReference>
<feature type="region of interest" description="Disordered" evidence="9">
    <location>
        <begin position="292"/>
        <end position="313"/>
    </location>
</feature>
<dbReference type="PANTHER" id="PTHR43261">
    <property type="entry name" value="TRANSLATION ELONGATION FACTOR G-RELATED"/>
    <property type="match status" value="1"/>
</dbReference>
<dbReference type="Proteomes" id="UP000515960">
    <property type="component" value="Chromosome"/>
</dbReference>
<evidence type="ECO:0000256" key="4">
    <source>
        <dbReference type="ARBA" id="ARBA00022741"/>
    </source>
</evidence>
<dbReference type="CDD" id="cd04088">
    <property type="entry name" value="EFG_mtEFG_II"/>
    <property type="match status" value="1"/>
</dbReference>
<evidence type="ECO:0000313" key="12">
    <source>
        <dbReference type="Proteomes" id="UP000515960"/>
    </source>
</evidence>
<dbReference type="Gene3D" id="2.40.30.10">
    <property type="entry name" value="Translation factors"/>
    <property type="match status" value="1"/>
</dbReference>
<dbReference type="CDD" id="cd03713">
    <property type="entry name" value="EFG_mtEFG_C"/>
    <property type="match status" value="1"/>
</dbReference>
<organism evidence="11 12">
    <name type="scientific">Oscillibacter hominis</name>
    <dbReference type="NCBI Taxonomy" id="2763056"/>
    <lineage>
        <taxon>Bacteria</taxon>
        <taxon>Bacillati</taxon>
        <taxon>Bacillota</taxon>
        <taxon>Clostridia</taxon>
        <taxon>Eubacteriales</taxon>
        <taxon>Oscillospiraceae</taxon>
        <taxon>Oscillibacter</taxon>
    </lineage>
</organism>